<dbReference type="AlphaFoldDB" id="A0A146G3W0"/>
<dbReference type="Pfam" id="PF04355">
    <property type="entry name" value="BamE"/>
    <property type="match status" value="1"/>
</dbReference>
<keyword evidence="1" id="KW-0732">Signal</keyword>
<dbReference type="InterPro" id="IPR007450">
    <property type="entry name" value="BamE_dom"/>
</dbReference>
<reference evidence="5" key="1">
    <citation type="journal article" date="2017" name="Genome Announc.">
        <title>Draft Genome Sequence of Terrimicrobium sacchariphilum NM-5T, a Facultative Anaerobic Soil Bacterium of the Class Spartobacteria.</title>
        <authorList>
            <person name="Qiu Y.L."/>
            <person name="Tourlousse D.M."/>
            <person name="Matsuura N."/>
            <person name="Ohashi A."/>
            <person name="Sekiguchi Y."/>
        </authorList>
    </citation>
    <scope>NUCLEOTIDE SEQUENCE [LARGE SCALE GENOMIC DNA]</scope>
    <source>
        <strain evidence="5">NM-5</strain>
    </source>
</reference>
<evidence type="ECO:0000259" key="3">
    <source>
        <dbReference type="Pfam" id="PF04355"/>
    </source>
</evidence>
<accession>A0A146G3W0</accession>
<evidence type="ECO:0000313" key="5">
    <source>
        <dbReference type="Proteomes" id="UP000076023"/>
    </source>
</evidence>
<evidence type="ECO:0000256" key="1">
    <source>
        <dbReference type="ARBA" id="ARBA00022729"/>
    </source>
</evidence>
<evidence type="ECO:0000256" key="2">
    <source>
        <dbReference type="ARBA" id="ARBA00023136"/>
    </source>
</evidence>
<dbReference type="InterPro" id="IPR037873">
    <property type="entry name" value="BamE-like"/>
</dbReference>
<organism evidence="4 5">
    <name type="scientific">Terrimicrobium sacchariphilum</name>
    <dbReference type="NCBI Taxonomy" id="690879"/>
    <lineage>
        <taxon>Bacteria</taxon>
        <taxon>Pseudomonadati</taxon>
        <taxon>Verrucomicrobiota</taxon>
        <taxon>Terrimicrobiia</taxon>
        <taxon>Terrimicrobiales</taxon>
        <taxon>Terrimicrobiaceae</taxon>
        <taxon>Terrimicrobium</taxon>
    </lineage>
</organism>
<evidence type="ECO:0000313" key="4">
    <source>
        <dbReference type="EMBL" id="GAT32153.1"/>
    </source>
</evidence>
<gene>
    <name evidence="4" type="ORF">TSACC_2550</name>
</gene>
<keyword evidence="2" id="KW-0472">Membrane</keyword>
<proteinExistence type="predicted"/>
<comment type="caution">
    <text evidence="4">The sequence shown here is derived from an EMBL/GenBank/DDBJ whole genome shotgun (WGS) entry which is preliminary data.</text>
</comment>
<dbReference type="InParanoid" id="A0A146G3W0"/>
<feature type="domain" description="Outer membrane protein assembly factor BamE" evidence="3">
    <location>
        <begin position="75"/>
        <end position="102"/>
    </location>
</feature>
<dbReference type="OrthoDB" id="5422169at2"/>
<dbReference type="GO" id="GO:0019867">
    <property type="term" value="C:outer membrane"/>
    <property type="evidence" value="ECO:0007669"/>
    <property type="project" value="InterPro"/>
</dbReference>
<dbReference type="EMBL" id="BDCO01000002">
    <property type="protein sequence ID" value="GAT32153.1"/>
    <property type="molecule type" value="Genomic_DNA"/>
</dbReference>
<protein>
    <submittedName>
        <fullName evidence="4">SmpA / OmlA family protein</fullName>
    </submittedName>
</protein>
<dbReference type="Gene3D" id="3.30.1450.10">
    <property type="match status" value="1"/>
</dbReference>
<name>A0A146G3W0_TERSA</name>
<sequence length="147" mass="15817">MQIFSARSVNTFTRRDSRAHVEIPRNQLLSPDATFTHPAANREANYPMMKLPLSLLAVGCAAVLAGCNVASSVTLTQENLDKIQDGMSATQVKTILGAPTESKEEPIPVVGGTKTTYTYTNSEGANVVIVLKNDTVQSKEGHFPAKK</sequence>
<dbReference type="RefSeq" id="WP_075078000.1">
    <property type="nucleotide sequence ID" value="NZ_BDCO01000002.1"/>
</dbReference>
<dbReference type="Proteomes" id="UP000076023">
    <property type="component" value="Unassembled WGS sequence"/>
</dbReference>
<keyword evidence="5" id="KW-1185">Reference proteome</keyword>